<dbReference type="SMART" id="SM00382">
    <property type="entry name" value="AAA"/>
    <property type="match status" value="1"/>
</dbReference>
<keyword evidence="1" id="KW-0547">Nucleotide-binding</keyword>
<dbReference type="EMBL" id="FNHW01000001">
    <property type="protein sequence ID" value="SDM55116.1"/>
    <property type="molecule type" value="Genomic_DNA"/>
</dbReference>
<organism evidence="4 5">
    <name type="scientific">Fictibacillus solisalsi</name>
    <dbReference type="NCBI Taxonomy" id="459525"/>
    <lineage>
        <taxon>Bacteria</taxon>
        <taxon>Bacillati</taxon>
        <taxon>Bacillota</taxon>
        <taxon>Bacilli</taxon>
        <taxon>Bacillales</taxon>
        <taxon>Fictibacillaceae</taxon>
        <taxon>Fictibacillus</taxon>
    </lineage>
</organism>
<dbReference type="GO" id="GO:0005524">
    <property type="term" value="F:ATP binding"/>
    <property type="evidence" value="ECO:0007669"/>
    <property type="project" value="UniProtKB-KW"/>
</dbReference>
<evidence type="ECO:0000313" key="4">
    <source>
        <dbReference type="EMBL" id="SDM55116.1"/>
    </source>
</evidence>
<dbReference type="InterPro" id="IPR027417">
    <property type="entry name" value="P-loop_NTPase"/>
</dbReference>
<reference evidence="5" key="1">
    <citation type="submission" date="2016-10" db="EMBL/GenBank/DDBJ databases">
        <authorList>
            <person name="Varghese N."/>
            <person name="Submissions S."/>
        </authorList>
    </citation>
    <scope>NUCLEOTIDE SEQUENCE [LARGE SCALE GENOMIC DNA]</scope>
    <source>
        <strain evidence="5">CGMCC 1.6854</strain>
    </source>
</reference>
<dbReference type="InterPro" id="IPR003593">
    <property type="entry name" value="AAA+_ATPase"/>
</dbReference>
<feature type="domain" description="ABC transporter" evidence="3">
    <location>
        <begin position="9"/>
        <end position="232"/>
    </location>
</feature>
<dbReference type="STRING" id="459525.SAMN04488137_0707"/>
<accession>A0A1G9U588</accession>
<dbReference type="AlphaFoldDB" id="A0A1G9U588"/>
<proteinExistence type="predicted"/>
<keyword evidence="2 4" id="KW-0067">ATP-binding</keyword>
<dbReference type="CDD" id="cd03230">
    <property type="entry name" value="ABC_DR_subfamily_A"/>
    <property type="match status" value="1"/>
</dbReference>
<keyword evidence="5" id="KW-1185">Reference proteome</keyword>
<dbReference type="InterPro" id="IPR003439">
    <property type="entry name" value="ABC_transporter-like_ATP-bd"/>
</dbReference>
<dbReference type="GO" id="GO:0016887">
    <property type="term" value="F:ATP hydrolysis activity"/>
    <property type="evidence" value="ECO:0007669"/>
    <property type="project" value="InterPro"/>
</dbReference>
<evidence type="ECO:0000313" key="5">
    <source>
        <dbReference type="Proteomes" id="UP000199544"/>
    </source>
</evidence>
<protein>
    <submittedName>
        <fullName evidence="4">ABC-2 type transport system ATP-binding protein</fullName>
    </submittedName>
</protein>
<sequence>MKSGVKRMIEFNHVTKKYRSQAALNDFSLSLPAGKIIGLVGENGSGKSTALKLISGIISPTKGSVTVDGEVATRRISSKVSYLSELDAYYTFYTVGETVSYYASLYSDFNQRKAEEILDYMKLDRRKKVKDLSKGNRGRLKIAVTLAREVPVILMDEPLSGLDPIVRDAIVKGLLSFIDFEKQTLIITTHEIKEIEPILDTVVLIKDGVLLKMEDVEELRMEQNVSIVEWMKQVYQDGGIDK</sequence>
<dbReference type="PANTHER" id="PTHR43158:SF1">
    <property type="entry name" value="ABC TRANSPORTER, ATP-BINDING PROTEIN"/>
    <property type="match status" value="1"/>
</dbReference>
<dbReference type="SUPFAM" id="SSF52540">
    <property type="entry name" value="P-loop containing nucleoside triphosphate hydrolases"/>
    <property type="match status" value="1"/>
</dbReference>
<evidence type="ECO:0000256" key="1">
    <source>
        <dbReference type="ARBA" id="ARBA00022741"/>
    </source>
</evidence>
<dbReference type="Gene3D" id="3.40.50.300">
    <property type="entry name" value="P-loop containing nucleotide triphosphate hydrolases"/>
    <property type="match status" value="1"/>
</dbReference>
<dbReference type="PROSITE" id="PS50893">
    <property type="entry name" value="ABC_TRANSPORTER_2"/>
    <property type="match status" value="1"/>
</dbReference>
<dbReference type="Proteomes" id="UP000199544">
    <property type="component" value="Unassembled WGS sequence"/>
</dbReference>
<evidence type="ECO:0000256" key="2">
    <source>
        <dbReference type="ARBA" id="ARBA00022840"/>
    </source>
</evidence>
<name>A0A1G9U588_9BACL</name>
<dbReference type="PANTHER" id="PTHR43158">
    <property type="entry name" value="SKFA PEPTIDE EXPORT ATP-BINDING PROTEIN SKFE"/>
    <property type="match status" value="1"/>
</dbReference>
<dbReference type="Pfam" id="PF00005">
    <property type="entry name" value="ABC_tran"/>
    <property type="match status" value="1"/>
</dbReference>
<gene>
    <name evidence="4" type="ORF">SAMN04488137_0707</name>
</gene>
<evidence type="ECO:0000259" key="3">
    <source>
        <dbReference type="PROSITE" id="PS50893"/>
    </source>
</evidence>